<evidence type="ECO:0000313" key="4">
    <source>
        <dbReference type="EMBL" id="MTE01947.1"/>
    </source>
</evidence>
<dbReference type="PANTHER" id="PTHR43004:SF8">
    <property type="entry name" value="FAD-BINDING DOMAIN-CONTAINING PROTEIN-RELATED"/>
    <property type="match status" value="1"/>
</dbReference>
<dbReference type="Pfam" id="PF21274">
    <property type="entry name" value="Rng_hyd_C"/>
    <property type="match status" value="1"/>
</dbReference>
<dbReference type="InterPro" id="IPR002938">
    <property type="entry name" value="FAD-bd"/>
</dbReference>
<name>A0A6L6HS39_9RHOB</name>
<dbReference type="PANTHER" id="PTHR43004">
    <property type="entry name" value="TRK SYSTEM POTASSIUM UPTAKE PROTEIN"/>
    <property type="match status" value="1"/>
</dbReference>
<protein>
    <submittedName>
        <fullName evidence="4">2,4-dichlorophenol 6-monooxygenase</fullName>
    </submittedName>
</protein>
<dbReference type="InterPro" id="IPR050641">
    <property type="entry name" value="RIFMO-like"/>
</dbReference>
<sequence length="585" mass="64200">MTDMSTDVLIIGTGPAGSATAALLSGYGIANIAVNRYRWLANTPRAHITNQRTMEVLRDLGREVEAEAYMFATHQDLMGENIFCESLAGEEIGRMKAWGNHPLSRAEHLMSSPTKMNDLPQTYMEPLLFKTACQSGTQARMSTQYLRHEQDAAGVTTTCLDRLSGREITIRSKYLVGADGGKSLVAEHAGLPFEGKMAVGGSMNILFRADLSRYVAHRPSVLYWVMQPGADVGGIGMGLVRMVRPWNEWLIVWGYDINGPEPEVTPDFATGVARQLIGDPDLEIELLSANTWTVNNYYATRISQGRVFCMGDAIHRHPPSNGLGSNTSIQDAFNLAWKLAMVVKGQAGEGLLDSYDAERAPIAKQIVTRANQSIAETGPIFAALGMAEGVSPEQMQKNLQARTQGTPQAEEQREAIRKAIAFKKYEFDAHGVEMNQRYRSDAIVTDGQIEPAFSLDADLHYQPTTWPGARLPHAWLYRHDTGAEVSTLDLCGHGRFTLLTGLGGEDWVKAAEALAAELGIEIATHVIGPRQTHVDHSGDWARLSEIRDDGCLLVRPDHHVAWRSTAKSATPQADLTRVLKAVLAW</sequence>
<dbReference type="Pfam" id="PF01494">
    <property type="entry name" value="FAD_binding_3"/>
    <property type="match status" value="1"/>
</dbReference>
<keyword evidence="1" id="KW-0285">Flavoprotein</keyword>
<dbReference type="RefSeq" id="WP_154766019.1">
    <property type="nucleotide sequence ID" value="NZ_WMBT01000021.1"/>
</dbReference>
<dbReference type="Gene3D" id="3.40.30.120">
    <property type="match status" value="1"/>
</dbReference>
<evidence type="ECO:0000313" key="5">
    <source>
        <dbReference type="Proteomes" id="UP000481417"/>
    </source>
</evidence>
<proteinExistence type="predicted"/>
<evidence type="ECO:0000259" key="3">
    <source>
        <dbReference type="Pfam" id="PF01494"/>
    </source>
</evidence>
<dbReference type="Proteomes" id="UP000481417">
    <property type="component" value="Unassembled WGS sequence"/>
</dbReference>
<dbReference type="PRINTS" id="PR00420">
    <property type="entry name" value="RNGMNOXGNASE"/>
</dbReference>
<keyword evidence="2" id="KW-0274">FAD</keyword>
<evidence type="ECO:0000256" key="1">
    <source>
        <dbReference type="ARBA" id="ARBA00022630"/>
    </source>
</evidence>
<keyword evidence="4" id="KW-0503">Monooxygenase</keyword>
<dbReference type="GO" id="GO:0016709">
    <property type="term" value="F:oxidoreductase activity, acting on paired donors, with incorporation or reduction of molecular oxygen, NAD(P)H as one donor, and incorporation of one atom of oxygen"/>
    <property type="evidence" value="ECO:0007669"/>
    <property type="project" value="UniProtKB-ARBA"/>
</dbReference>
<keyword evidence="5" id="KW-1185">Reference proteome</keyword>
<reference evidence="4 5" key="1">
    <citation type="submission" date="2019-11" db="EMBL/GenBank/DDBJ databases">
        <authorList>
            <person name="Lang L."/>
        </authorList>
    </citation>
    <scope>NUCLEOTIDE SEQUENCE [LARGE SCALE GENOMIC DNA]</scope>
    <source>
        <strain evidence="4 5">YIM 132242</strain>
    </source>
</reference>
<accession>A0A6L6HS39</accession>
<dbReference type="AlphaFoldDB" id="A0A6L6HS39"/>
<dbReference type="GO" id="GO:0071949">
    <property type="term" value="F:FAD binding"/>
    <property type="evidence" value="ECO:0007669"/>
    <property type="project" value="InterPro"/>
</dbReference>
<gene>
    <name evidence="4" type="ORF">GIY56_16780</name>
</gene>
<dbReference type="InterPro" id="IPR036188">
    <property type="entry name" value="FAD/NAD-bd_sf"/>
</dbReference>
<dbReference type="SUPFAM" id="SSF51905">
    <property type="entry name" value="FAD/NAD(P)-binding domain"/>
    <property type="match status" value="1"/>
</dbReference>
<keyword evidence="4" id="KW-0560">Oxidoreductase</keyword>
<organism evidence="4 5">
    <name type="scientific">Paracoccus lichenicola</name>
    <dbReference type="NCBI Taxonomy" id="2665644"/>
    <lineage>
        <taxon>Bacteria</taxon>
        <taxon>Pseudomonadati</taxon>
        <taxon>Pseudomonadota</taxon>
        <taxon>Alphaproteobacteria</taxon>
        <taxon>Rhodobacterales</taxon>
        <taxon>Paracoccaceae</taxon>
        <taxon>Paracoccus</taxon>
    </lineage>
</organism>
<dbReference type="Gene3D" id="3.30.9.10">
    <property type="entry name" value="D-Amino Acid Oxidase, subunit A, domain 2"/>
    <property type="match status" value="1"/>
</dbReference>
<comment type="caution">
    <text evidence="4">The sequence shown here is derived from an EMBL/GenBank/DDBJ whole genome shotgun (WGS) entry which is preliminary data.</text>
</comment>
<dbReference type="EMBL" id="WMBT01000021">
    <property type="protein sequence ID" value="MTE01947.1"/>
    <property type="molecule type" value="Genomic_DNA"/>
</dbReference>
<dbReference type="Gene3D" id="3.50.50.60">
    <property type="entry name" value="FAD/NAD(P)-binding domain"/>
    <property type="match status" value="1"/>
</dbReference>
<feature type="domain" description="FAD-binding" evidence="3">
    <location>
        <begin position="6"/>
        <end position="370"/>
    </location>
</feature>
<evidence type="ECO:0000256" key="2">
    <source>
        <dbReference type="ARBA" id="ARBA00022827"/>
    </source>
</evidence>